<accession>A0A6N2K1L7</accession>
<proteinExistence type="predicted"/>
<evidence type="ECO:0000256" key="1">
    <source>
        <dbReference type="SAM" id="MobiDB-lite"/>
    </source>
</evidence>
<evidence type="ECO:0000313" key="2">
    <source>
        <dbReference type="EMBL" id="VFU21411.1"/>
    </source>
</evidence>
<organism evidence="2">
    <name type="scientific">Salix viminalis</name>
    <name type="common">Common osier</name>
    <name type="synonym">Basket willow</name>
    <dbReference type="NCBI Taxonomy" id="40686"/>
    <lineage>
        <taxon>Eukaryota</taxon>
        <taxon>Viridiplantae</taxon>
        <taxon>Streptophyta</taxon>
        <taxon>Embryophyta</taxon>
        <taxon>Tracheophyta</taxon>
        <taxon>Spermatophyta</taxon>
        <taxon>Magnoliopsida</taxon>
        <taxon>eudicotyledons</taxon>
        <taxon>Gunneridae</taxon>
        <taxon>Pentapetalae</taxon>
        <taxon>rosids</taxon>
        <taxon>fabids</taxon>
        <taxon>Malpighiales</taxon>
        <taxon>Salicaceae</taxon>
        <taxon>Saliceae</taxon>
        <taxon>Salix</taxon>
    </lineage>
</organism>
<protein>
    <submittedName>
        <fullName evidence="2">Uncharacterized protein</fullName>
    </submittedName>
</protein>
<feature type="region of interest" description="Disordered" evidence="1">
    <location>
        <begin position="1"/>
        <end position="23"/>
    </location>
</feature>
<sequence length="90" mass="9501">MGGIISPEGHTTSGAGASSSYGREGVKLGCKTIFTCGPITMGAEKEDLARKGEEPRKVKSQNYRRGERSLYNATVSSPLSCIETACNISD</sequence>
<name>A0A6N2K1L7_SALVM</name>
<dbReference type="EMBL" id="CAADRP010000002">
    <property type="protein sequence ID" value="VFU21411.1"/>
    <property type="molecule type" value="Genomic_DNA"/>
</dbReference>
<gene>
    <name evidence="2" type="ORF">SVIM_LOCUS13218</name>
</gene>
<dbReference type="AlphaFoldDB" id="A0A6N2K1L7"/>
<feature type="compositionally biased region" description="Low complexity" evidence="1">
    <location>
        <begin position="11"/>
        <end position="20"/>
    </location>
</feature>
<reference evidence="2" key="1">
    <citation type="submission" date="2019-03" db="EMBL/GenBank/DDBJ databases">
        <authorList>
            <person name="Mank J."/>
            <person name="Almeida P."/>
        </authorList>
    </citation>
    <scope>NUCLEOTIDE SEQUENCE</scope>
    <source>
        <strain evidence="2">78183</strain>
    </source>
</reference>